<evidence type="ECO:0000313" key="11">
    <source>
        <dbReference type="EMBL" id="EDO43884.1"/>
    </source>
</evidence>
<dbReference type="HOGENOM" id="CLU_022504_1_0_1"/>
<feature type="non-terminal residue" evidence="11">
    <location>
        <position position="1"/>
    </location>
</feature>
<dbReference type="InParanoid" id="A7RXQ9"/>
<keyword evidence="12" id="KW-1185">Reference proteome</keyword>
<evidence type="ECO:0000256" key="1">
    <source>
        <dbReference type="ARBA" id="ARBA00004141"/>
    </source>
</evidence>
<keyword evidence="5 8" id="KW-0406">Ion transport</keyword>
<evidence type="ECO:0000256" key="5">
    <source>
        <dbReference type="ARBA" id="ARBA00023065"/>
    </source>
</evidence>
<keyword evidence="4 9" id="KW-1133">Transmembrane helix</keyword>
<dbReference type="PANTHER" id="PTHR11003:SF345">
    <property type="entry name" value="TWIK FAMILY OF POTASSIUM CHANNELS PROTEIN 18"/>
    <property type="match status" value="1"/>
</dbReference>
<dbReference type="PANTHER" id="PTHR11003">
    <property type="entry name" value="POTASSIUM CHANNEL, SUBFAMILY K"/>
    <property type="match status" value="1"/>
</dbReference>
<dbReference type="OrthoDB" id="297496at2759"/>
<feature type="transmembrane region" description="Helical" evidence="9">
    <location>
        <begin position="6"/>
        <end position="27"/>
    </location>
</feature>
<name>A7RXQ9_NEMVE</name>
<protein>
    <recommendedName>
        <fullName evidence="10">Potassium channel domain-containing protein</fullName>
    </recommendedName>
</protein>
<dbReference type="GO" id="GO:0015271">
    <property type="term" value="F:outward rectifier potassium channel activity"/>
    <property type="evidence" value="ECO:0000318"/>
    <property type="project" value="GO_Central"/>
</dbReference>
<feature type="domain" description="Potassium channel" evidence="10">
    <location>
        <begin position="74"/>
        <end position="130"/>
    </location>
</feature>
<dbReference type="EMBL" id="DS469550">
    <property type="protein sequence ID" value="EDO43884.1"/>
    <property type="molecule type" value="Genomic_DNA"/>
</dbReference>
<dbReference type="KEGG" id="nve:5515777"/>
<evidence type="ECO:0000256" key="9">
    <source>
        <dbReference type="SAM" id="Phobius"/>
    </source>
</evidence>
<dbReference type="Pfam" id="PF07885">
    <property type="entry name" value="Ion_trans_2"/>
    <property type="match status" value="1"/>
</dbReference>
<dbReference type="InterPro" id="IPR013099">
    <property type="entry name" value="K_chnl_dom"/>
</dbReference>
<keyword evidence="6 9" id="KW-0472">Membrane</keyword>
<dbReference type="OMA" id="IPINIMF"/>
<evidence type="ECO:0000256" key="2">
    <source>
        <dbReference type="ARBA" id="ARBA00022448"/>
    </source>
</evidence>
<evidence type="ECO:0000256" key="8">
    <source>
        <dbReference type="RuleBase" id="RU003857"/>
    </source>
</evidence>
<organism evidence="11 12">
    <name type="scientific">Nematostella vectensis</name>
    <name type="common">Starlet sea anemone</name>
    <dbReference type="NCBI Taxonomy" id="45351"/>
    <lineage>
        <taxon>Eukaryota</taxon>
        <taxon>Metazoa</taxon>
        <taxon>Cnidaria</taxon>
        <taxon>Anthozoa</taxon>
        <taxon>Hexacorallia</taxon>
        <taxon>Actiniaria</taxon>
        <taxon>Edwardsiidae</taxon>
        <taxon>Nematostella</taxon>
    </lineage>
</organism>
<dbReference type="FunFam" id="1.10.287.70:FF:000353">
    <property type="entry name" value="Predicted protein"/>
    <property type="match status" value="1"/>
</dbReference>
<keyword evidence="2 8" id="KW-0813">Transport</keyword>
<dbReference type="GO" id="GO:0022841">
    <property type="term" value="F:potassium ion leak channel activity"/>
    <property type="evidence" value="ECO:0000318"/>
    <property type="project" value="GO_Central"/>
</dbReference>
<evidence type="ECO:0000259" key="10">
    <source>
        <dbReference type="Pfam" id="PF07885"/>
    </source>
</evidence>
<comment type="similarity">
    <text evidence="8">Belongs to the two pore domain potassium channel (TC 1.A.1.8) family.</text>
</comment>
<keyword evidence="7 8" id="KW-0407">Ion channel</keyword>
<dbReference type="PRINTS" id="PR01333">
    <property type="entry name" value="2POREKCHANEL"/>
</dbReference>
<dbReference type="SUPFAM" id="SSF81324">
    <property type="entry name" value="Voltage-gated potassium channels"/>
    <property type="match status" value="2"/>
</dbReference>
<dbReference type="InterPro" id="IPR003280">
    <property type="entry name" value="2pore_dom_K_chnl"/>
</dbReference>
<feature type="transmembrane region" description="Helical" evidence="9">
    <location>
        <begin position="160"/>
        <end position="179"/>
    </location>
</feature>
<evidence type="ECO:0000256" key="6">
    <source>
        <dbReference type="ARBA" id="ARBA00023136"/>
    </source>
</evidence>
<feature type="transmembrane region" description="Helical" evidence="9">
    <location>
        <begin position="105"/>
        <end position="125"/>
    </location>
</feature>
<evidence type="ECO:0000313" key="12">
    <source>
        <dbReference type="Proteomes" id="UP000001593"/>
    </source>
</evidence>
<evidence type="ECO:0000256" key="3">
    <source>
        <dbReference type="ARBA" id="ARBA00022692"/>
    </source>
</evidence>
<evidence type="ECO:0000256" key="7">
    <source>
        <dbReference type="ARBA" id="ARBA00023303"/>
    </source>
</evidence>
<evidence type="ECO:0000256" key="4">
    <source>
        <dbReference type="ARBA" id="ARBA00022989"/>
    </source>
</evidence>
<keyword evidence="3 8" id="KW-0812">Transmembrane</keyword>
<dbReference type="eggNOG" id="KOG4404">
    <property type="taxonomic scope" value="Eukaryota"/>
</dbReference>
<dbReference type="AlphaFoldDB" id="A7RXQ9"/>
<accession>A7RXQ9</accession>
<dbReference type="PhylomeDB" id="A7RXQ9"/>
<gene>
    <name evidence="11" type="ORF">NEMVEDRAFT_v1g96788</name>
</gene>
<dbReference type="GO" id="GO:0071805">
    <property type="term" value="P:potassium ion transmembrane transport"/>
    <property type="evidence" value="ECO:0000318"/>
    <property type="project" value="GO_Central"/>
</dbReference>
<dbReference type="Proteomes" id="UP000001593">
    <property type="component" value="Unassembled WGS sequence"/>
</dbReference>
<proteinExistence type="inferred from homology"/>
<dbReference type="GO" id="GO:0005886">
    <property type="term" value="C:plasma membrane"/>
    <property type="evidence" value="ECO:0000318"/>
    <property type="project" value="GO_Central"/>
</dbReference>
<sequence>MILGNILLRFVLFIVYLSIGMVSFMAIEGPHQKVEAAKSKENQEELRLNTTRRFNMTNQEFENFVARALDAFQSPAEWSYKNSFAFVLQTVTTIGYGTITPQTTGGRMFCIFYALFGIPVAALLLQATGKAQYKAVSGLIKRIETGCLGRESVSDLEAKCVFFTFVQFCLVVLISGGFYKAAEGPFLEGVYAYFITYTTIGYGDIV</sequence>
<comment type="subcellular location">
    <subcellularLocation>
        <location evidence="1">Membrane</location>
        <topology evidence="1">Multi-pass membrane protein</topology>
    </subcellularLocation>
</comment>
<reference evidence="11 12" key="1">
    <citation type="journal article" date="2007" name="Science">
        <title>Sea anemone genome reveals ancestral eumetazoan gene repertoire and genomic organization.</title>
        <authorList>
            <person name="Putnam N.H."/>
            <person name="Srivastava M."/>
            <person name="Hellsten U."/>
            <person name="Dirks B."/>
            <person name="Chapman J."/>
            <person name="Salamov A."/>
            <person name="Terry A."/>
            <person name="Shapiro H."/>
            <person name="Lindquist E."/>
            <person name="Kapitonov V.V."/>
            <person name="Jurka J."/>
            <person name="Genikhovich G."/>
            <person name="Grigoriev I.V."/>
            <person name="Lucas S.M."/>
            <person name="Steele R.E."/>
            <person name="Finnerty J.R."/>
            <person name="Technau U."/>
            <person name="Martindale M.Q."/>
            <person name="Rokhsar D.S."/>
        </authorList>
    </citation>
    <scope>NUCLEOTIDE SEQUENCE [LARGE SCALE GENOMIC DNA]</scope>
    <source>
        <strain evidence="12">CH2 X CH6</strain>
    </source>
</reference>
<dbReference type="Gene3D" id="1.10.287.70">
    <property type="match status" value="1"/>
</dbReference>